<evidence type="ECO:0000313" key="2">
    <source>
        <dbReference type="Proteomes" id="UP000000245"/>
    </source>
</evidence>
<keyword evidence="2" id="KW-1185">Reference proteome</keyword>
<dbReference type="EMBL" id="CP000697">
    <property type="protein sequence ID" value="ABQ31529.1"/>
    <property type="molecule type" value="Genomic_DNA"/>
</dbReference>
<proteinExistence type="predicted"/>
<dbReference type="HOGENOM" id="CLU_2505221_0_0_5"/>
<dbReference type="KEGG" id="acr:Acry_2335"/>
<accession>A5G0Z7</accession>
<evidence type="ECO:0000313" key="1">
    <source>
        <dbReference type="EMBL" id="ABQ31529.1"/>
    </source>
</evidence>
<gene>
    <name evidence="1" type="ordered locus">Acry_2335</name>
</gene>
<organism evidence="1 2">
    <name type="scientific">Acidiphilium cryptum (strain JF-5)</name>
    <dbReference type="NCBI Taxonomy" id="349163"/>
    <lineage>
        <taxon>Bacteria</taxon>
        <taxon>Pseudomonadati</taxon>
        <taxon>Pseudomonadota</taxon>
        <taxon>Alphaproteobacteria</taxon>
        <taxon>Acetobacterales</taxon>
        <taxon>Acidocellaceae</taxon>
        <taxon>Acidiphilium</taxon>
    </lineage>
</organism>
<protein>
    <submittedName>
        <fullName evidence="1">Uncharacterized protein</fullName>
    </submittedName>
</protein>
<name>A5G0Z7_ACICJ</name>
<reference evidence="1 2" key="1">
    <citation type="submission" date="2007-05" db="EMBL/GenBank/DDBJ databases">
        <title>Complete sequence of chromosome of Acidiphilium cryptum JF-5.</title>
        <authorList>
            <consortium name="US DOE Joint Genome Institute"/>
            <person name="Copeland A."/>
            <person name="Lucas S."/>
            <person name="Lapidus A."/>
            <person name="Barry K."/>
            <person name="Detter J.C."/>
            <person name="Glavina del Rio T."/>
            <person name="Hammon N."/>
            <person name="Israni S."/>
            <person name="Dalin E."/>
            <person name="Tice H."/>
            <person name="Pitluck S."/>
            <person name="Sims D."/>
            <person name="Brettin T."/>
            <person name="Bruce D."/>
            <person name="Han C."/>
            <person name="Schmutz J."/>
            <person name="Larimer F."/>
            <person name="Land M."/>
            <person name="Hauser L."/>
            <person name="Kyrpides N."/>
            <person name="Kim E."/>
            <person name="Magnuson T."/>
            <person name="Richardson P."/>
        </authorList>
    </citation>
    <scope>NUCLEOTIDE SEQUENCE [LARGE SCALE GENOMIC DNA]</scope>
    <source>
        <strain evidence="1 2">JF-5</strain>
    </source>
</reference>
<dbReference type="STRING" id="349163.Acry_2335"/>
<dbReference type="Proteomes" id="UP000000245">
    <property type="component" value="Chromosome"/>
</dbReference>
<sequence length="85" mass="8603">MSGCGCSGAAASRQCHCPSPTRRRLDATLLARAEACRAELLCGVAAVRLGLELGDGRRLASGTLLLATGTLARASAGLLPLVRLG</sequence>
<dbReference type="AlphaFoldDB" id="A5G0Z7"/>